<accession>A0A1W1HDL5</accession>
<sequence length="64" mass="7547">MPKKRLSTISADLSETRDHTYDEKKTDDLGKKTDDVEKRLVMLEKRLMILKRIVIIRLPIHGKE</sequence>
<organism evidence="1 2">
    <name type="scientific">Desulfamplus magnetovallimortis</name>
    <dbReference type="NCBI Taxonomy" id="1246637"/>
    <lineage>
        <taxon>Bacteria</taxon>
        <taxon>Pseudomonadati</taxon>
        <taxon>Thermodesulfobacteriota</taxon>
        <taxon>Desulfobacteria</taxon>
        <taxon>Desulfobacterales</taxon>
        <taxon>Desulfobacteraceae</taxon>
        <taxon>Desulfamplus</taxon>
    </lineage>
</organism>
<gene>
    <name evidence="1" type="ORF">MTBBW1_230007</name>
</gene>
<reference evidence="1 2" key="1">
    <citation type="submission" date="2017-03" db="EMBL/GenBank/DDBJ databases">
        <authorList>
            <person name="Afonso C.L."/>
            <person name="Miller P.J."/>
            <person name="Scott M.A."/>
            <person name="Spackman E."/>
            <person name="Goraichik I."/>
            <person name="Dimitrov K.M."/>
            <person name="Suarez D.L."/>
            <person name="Swayne D.E."/>
        </authorList>
    </citation>
    <scope>NUCLEOTIDE SEQUENCE [LARGE SCALE GENOMIC DNA]</scope>
    <source>
        <strain evidence="1">PRJEB14757</strain>
    </source>
</reference>
<evidence type="ECO:0000313" key="1">
    <source>
        <dbReference type="EMBL" id="SLM30523.1"/>
    </source>
</evidence>
<name>A0A1W1HDL5_9BACT</name>
<dbReference type="EMBL" id="FWEV01000146">
    <property type="protein sequence ID" value="SLM30523.1"/>
    <property type="molecule type" value="Genomic_DNA"/>
</dbReference>
<dbReference type="STRING" id="1246637.MTBBW1_230007"/>
<proteinExistence type="predicted"/>
<dbReference type="Proteomes" id="UP000191931">
    <property type="component" value="Unassembled WGS sequence"/>
</dbReference>
<protein>
    <submittedName>
        <fullName evidence="1">Uncharacterized protein</fullName>
    </submittedName>
</protein>
<keyword evidence="2" id="KW-1185">Reference proteome</keyword>
<evidence type="ECO:0000313" key="2">
    <source>
        <dbReference type="Proteomes" id="UP000191931"/>
    </source>
</evidence>
<dbReference type="AlphaFoldDB" id="A0A1W1HDL5"/>
<dbReference type="RefSeq" id="WP_080799388.1">
    <property type="nucleotide sequence ID" value="NZ_LT828540.1"/>
</dbReference>